<dbReference type="AlphaFoldDB" id="A0A0A9HQA5"/>
<reference evidence="1" key="2">
    <citation type="journal article" date="2015" name="Data Brief">
        <title>Shoot transcriptome of the giant reed, Arundo donax.</title>
        <authorList>
            <person name="Barrero R.A."/>
            <person name="Guerrero F.D."/>
            <person name="Moolhuijzen P."/>
            <person name="Goolsby J.A."/>
            <person name="Tidwell J."/>
            <person name="Bellgard S.E."/>
            <person name="Bellgard M.I."/>
        </authorList>
    </citation>
    <scope>NUCLEOTIDE SEQUENCE</scope>
    <source>
        <tissue evidence="1">Shoot tissue taken approximately 20 cm above the soil surface</tissue>
    </source>
</reference>
<organism evidence="1">
    <name type="scientific">Arundo donax</name>
    <name type="common">Giant reed</name>
    <name type="synonym">Donax arundinaceus</name>
    <dbReference type="NCBI Taxonomy" id="35708"/>
    <lineage>
        <taxon>Eukaryota</taxon>
        <taxon>Viridiplantae</taxon>
        <taxon>Streptophyta</taxon>
        <taxon>Embryophyta</taxon>
        <taxon>Tracheophyta</taxon>
        <taxon>Spermatophyta</taxon>
        <taxon>Magnoliopsida</taxon>
        <taxon>Liliopsida</taxon>
        <taxon>Poales</taxon>
        <taxon>Poaceae</taxon>
        <taxon>PACMAD clade</taxon>
        <taxon>Arundinoideae</taxon>
        <taxon>Arundineae</taxon>
        <taxon>Arundo</taxon>
    </lineage>
</organism>
<accession>A0A0A9HQA5</accession>
<proteinExistence type="predicted"/>
<dbReference type="EMBL" id="GBRH01159882">
    <property type="protein sequence ID" value="JAE38014.1"/>
    <property type="molecule type" value="Transcribed_RNA"/>
</dbReference>
<sequence length="46" mass="5633">MHICCFTLDFFIDLYMFWNKKKYSNYFVASKNVILFLGARYAMCFQ</sequence>
<reference evidence="1" key="1">
    <citation type="submission" date="2014-09" db="EMBL/GenBank/DDBJ databases">
        <authorList>
            <person name="Magalhaes I.L.F."/>
            <person name="Oliveira U."/>
            <person name="Santos F.R."/>
            <person name="Vidigal T.H.D.A."/>
            <person name="Brescovit A.D."/>
            <person name="Santos A.J."/>
        </authorList>
    </citation>
    <scope>NUCLEOTIDE SEQUENCE</scope>
    <source>
        <tissue evidence="1">Shoot tissue taken approximately 20 cm above the soil surface</tissue>
    </source>
</reference>
<protein>
    <submittedName>
        <fullName evidence="1">Uncharacterized protein</fullName>
    </submittedName>
</protein>
<evidence type="ECO:0000313" key="1">
    <source>
        <dbReference type="EMBL" id="JAE38014.1"/>
    </source>
</evidence>
<name>A0A0A9HQA5_ARUDO</name>